<dbReference type="PROSITE" id="PS01247">
    <property type="entry name" value="IUNH"/>
    <property type="match status" value="1"/>
</dbReference>
<dbReference type="GO" id="GO:0016799">
    <property type="term" value="F:hydrolase activity, hydrolyzing N-glycosyl compounds"/>
    <property type="evidence" value="ECO:0007669"/>
    <property type="project" value="InterPro"/>
</dbReference>
<organism evidence="4 5">
    <name type="scientific">Caldiarchaeum subterraneum</name>
    <dbReference type="NCBI Taxonomy" id="311458"/>
    <lineage>
        <taxon>Archaea</taxon>
        <taxon>Nitrososphaerota</taxon>
        <taxon>Candidatus Caldarchaeales</taxon>
        <taxon>Candidatus Caldarchaeaceae</taxon>
        <taxon>Candidatus Caldarchaeum</taxon>
    </lineage>
</organism>
<keyword evidence="2" id="KW-0326">Glycosidase</keyword>
<evidence type="ECO:0000313" key="4">
    <source>
        <dbReference type="EMBL" id="HIQ29422.1"/>
    </source>
</evidence>
<proteinExistence type="predicted"/>
<sequence>MFFNLAPHVLYVKPLIIDTDTASDDAIALLMALKSGEVKVDAITVVCGNVDFNTHVRNALYVVERFSDYDIPVYPGCKKPLALRSWSHAYDVHGRDGMGNSFFPEPGKKPEEKHAAYALVELINSRPGEYTLVALGPLTNIAVATCIDPELPSKIKELIVMGGSPSMRGNITPVAEFNWWVDPEAVHVILQSGFNPLIIGWDLTLEAGAISFEEREALAALGTEEASFFKQVTSQLLEYSSRQGLGRIFLPDPLAMAVALEGEVAKRVEDRLLYIDRSDTIMRGSSVPFTKGQPNARICVEADNLLFKDLLRKTLAPEK</sequence>
<dbReference type="SUPFAM" id="SSF53590">
    <property type="entry name" value="Nucleoside hydrolase"/>
    <property type="match status" value="1"/>
</dbReference>
<dbReference type="InterPro" id="IPR052775">
    <property type="entry name" value="IUN_hydrolase"/>
</dbReference>
<dbReference type="Pfam" id="PF01156">
    <property type="entry name" value="IU_nuc_hydro"/>
    <property type="match status" value="1"/>
</dbReference>
<dbReference type="PANTHER" id="PTHR46190:SF1">
    <property type="entry name" value="SI:CH211-201H21.5"/>
    <property type="match status" value="1"/>
</dbReference>
<dbReference type="AlphaFoldDB" id="A0A832ZW66"/>
<evidence type="ECO:0000256" key="2">
    <source>
        <dbReference type="ARBA" id="ARBA00023295"/>
    </source>
</evidence>
<accession>A0A832ZW66</accession>
<dbReference type="EMBL" id="DQVM01000047">
    <property type="protein sequence ID" value="HIQ29422.1"/>
    <property type="molecule type" value="Genomic_DNA"/>
</dbReference>
<comment type="caution">
    <text evidence="4">The sequence shown here is derived from an EMBL/GenBank/DDBJ whole genome shotgun (WGS) entry which is preliminary data.</text>
</comment>
<feature type="domain" description="Inosine/uridine-preferring nucleoside hydrolase" evidence="3">
    <location>
        <begin position="15"/>
        <end position="308"/>
    </location>
</feature>
<gene>
    <name evidence="4" type="ORF">EYH45_02530</name>
</gene>
<reference evidence="4" key="1">
    <citation type="journal article" date="2020" name="ISME J.">
        <title>Gammaproteobacteria mediating utilization of methyl-, sulfur- and petroleum organic compounds in deep ocean hydrothermal plumes.</title>
        <authorList>
            <person name="Zhou Z."/>
            <person name="Liu Y."/>
            <person name="Pan J."/>
            <person name="Cron B.R."/>
            <person name="Toner B.M."/>
            <person name="Anantharaman K."/>
            <person name="Breier J.A."/>
            <person name="Dick G.J."/>
            <person name="Li M."/>
        </authorList>
    </citation>
    <scope>NUCLEOTIDE SEQUENCE</scope>
    <source>
        <strain evidence="4">SZUA-1515</strain>
    </source>
</reference>
<dbReference type="InterPro" id="IPR036452">
    <property type="entry name" value="Ribo_hydro-like"/>
</dbReference>
<dbReference type="PANTHER" id="PTHR46190">
    <property type="entry name" value="SI:CH211-201H21.5-RELATED"/>
    <property type="match status" value="1"/>
</dbReference>
<keyword evidence="1" id="KW-0378">Hydrolase</keyword>
<evidence type="ECO:0000259" key="3">
    <source>
        <dbReference type="Pfam" id="PF01156"/>
    </source>
</evidence>
<evidence type="ECO:0000256" key="1">
    <source>
        <dbReference type="ARBA" id="ARBA00022801"/>
    </source>
</evidence>
<name>A0A832ZW66_CALS0</name>
<dbReference type="Proteomes" id="UP000608579">
    <property type="component" value="Unassembled WGS sequence"/>
</dbReference>
<dbReference type="Gene3D" id="3.90.245.10">
    <property type="entry name" value="Ribonucleoside hydrolase-like"/>
    <property type="match status" value="1"/>
</dbReference>
<protein>
    <recommendedName>
        <fullName evidence="3">Inosine/uridine-preferring nucleoside hydrolase domain-containing protein</fullName>
    </recommendedName>
</protein>
<evidence type="ECO:0000313" key="5">
    <source>
        <dbReference type="Proteomes" id="UP000608579"/>
    </source>
</evidence>
<dbReference type="InterPro" id="IPR001910">
    <property type="entry name" value="Inosine/uridine_hydrolase_dom"/>
</dbReference>
<dbReference type="InterPro" id="IPR015910">
    <property type="entry name" value="I/U_nuclsd_hydro_CS"/>
</dbReference>